<gene>
    <name evidence="2" type="primary">Hypp6442</name>
    <name evidence="2" type="ORF">BLAG_LOCUS5344</name>
</gene>
<evidence type="ECO:0000313" key="2">
    <source>
        <dbReference type="EMBL" id="CAH1241913.1"/>
    </source>
</evidence>
<sequence length="110" mass="12037">MRVVFSLLGLGQTSQRQISAGGGRQEEGEIGPLQRQNTVNYYYYMFIFHVSVLGLVEVYLNGELVYCKAADGNYPSSGEIVDAILDISEAKSSSSLAEKRHSVKTTPDVS</sequence>
<name>A0A8J9YUC1_BRALA</name>
<accession>A0A8J9YUC1</accession>
<evidence type="ECO:0000313" key="3">
    <source>
        <dbReference type="Proteomes" id="UP000838412"/>
    </source>
</evidence>
<dbReference type="EMBL" id="OV696697">
    <property type="protein sequence ID" value="CAH1241913.1"/>
    <property type="molecule type" value="Genomic_DNA"/>
</dbReference>
<feature type="region of interest" description="Disordered" evidence="1">
    <location>
        <begin position="91"/>
        <end position="110"/>
    </location>
</feature>
<dbReference type="AlphaFoldDB" id="A0A8J9YUC1"/>
<protein>
    <submittedName>
        <fullName evidence="2">Hypp6442 protein</fullName>
    </submittedName>
</protein>
<proteinExistence type="predicted"/>
<organism evidence="2 3">
    <name type="scientific">Branchiostoma lanceolatum</name>
    <name type="common">Common lancelet</name>
    <name type="synonym">Amphioxus lanceolatum</name>
    <dbReference type="NCBI Taxonomy" id="7740"/>
    <lineage>
        <taxon>Eukaryota</taxon>
        <taxon>Metazoa</taxon>
        <taxon>Chordata</taxon>
        <taxon>Cephalochordata</taxon>
        <taxon>Leptocardii</taxon>
        <taxon>Amphioxiformes</taxon>
        <taxon>Branchiostomatidae</taxon>
        <taxon>Branchiostoma</taxon>
    </lineage>
</organism>
<evidence type="ECO:0000256" key="1">
    <source>
        <dbReference type="SAM" id="MobiDB-lite"/>
    </source>
</evidence>
<dbReference type="Proteomes" id="UP000838412">
    <property type="component" value="Chromosome 12"/>
</dbReference>
<reference evidence="2" key="1">
    <citation type="submission" date="2022-01" db="EMBL/GenBank/DDBJ databases">
        <authorList>
            <person name="Braso-Vives M."/>
        </authorList>
    </citation>
    <scope>NUCLEOTIDE SEQUENCE</scope>
</reference>
<keyword evidence="3" id="KW-1185">Reference proteome</keyword>